<dbReference type="OrthoDB" id="5399363at2759"/>
<name>A0A5J5F9Z2_9PEZI</name>
<evidence type="ECO:0000313" key="2">
    <source>
        <dbReference type="EMBL" id="KAA8913944.1"/>
    </source>
</evidence>
<sequence>MVWSGALHGPEVLYCSCHLHVGTSPSGRGADRTSSYMLPRPMRWGSGTVRGLDALQADLDGLVWGPAWAGSFHAKSRRVGQHSIRVHEEMARRERKCLQSCRPRERHGTPKFIRRGRHADEPAHGHASPGGNAALPDDDNVAVFNTEHILSEADYRTDDDEDDMVEGNVLGAEWVDTYRSFSDHQKWFLKSGRAVEDVLYKQGVNSPRDSAISSLLRSWIVAVDNSTMKSWFSTAEWDEIISSVPRLPQPDTTFVQSLVTTVEDLRTVLFSTTSIPPEKAYERNLHIDSFWADTVIRSFYILFEALDQPLCQRHLERWYTSRIWSPIIDQCFQSLPHMTLERDEAVCRATSARKNRNRTETKTRAKTGNRHDGILRTIEDDSVEFFCMEVSPTFQGGMTSTKWLIDHGKLVKTLRDMLGRLVTRKPQSTGTLQVVAAIAAGLTLRFYRLIHHRGSVCLWQPEEPNRVPYTVGKLRDLLFLLNKVVQIKAVINESVQAVYGEGGASSPTQFYRDLLSSGGPPATEEPDHLPWPAETP</sequence>
<dbReference type="Proteomes" id="UP000326924">
    <property type="component" value="Unassembled WGS sequence"/>
</dbReference>
<evidence type="ECO:0000313" key="3">
    <source>
        <dbReference type="Proteomes" id="UP000326924"/>
    </source>
</evidence>
<feature type="region of interest" description="Disordered" evidence="1">
    <location>
        <begin position="114"/>
        <end position="138"/>
    </location>
</feature>
<evidence type="ECO:0000256" key="1">
    <source>
        <dbReference type="SAM" id="MobiDB-lite"/>
    </source>
</evidence>
<keyword evidence="3" id="KW-1185">Reference proteome</keyword>
<reference evidence="2 3" key="1">
    <citation type="submission" date="2019-09" db="EMBL/GenBank/DDBJ databases">
        <title>Draft genome of the ectomycorrhizal ascomycete Sphaerosporella brunnea.</title>
        <authorList>
            <consortium name="DOE Joint Genome Institute"/>
            <person name="Benucci G.M."/>
            <person name="Marozzi G."/>
            <person name="Antonielli L."/>
            <person name="Sanchez S."/>
            <person name="Marco P."/>
            <person name="Wang X."/>
            <person name="Falini L.B."/>
            <person name="Barry K."/>
            <person name="Haridas S."/>
            <person name="Lipzen A."/>
            <person name="Labutti K."/>
            <person name="Grigoriev I.V."/>
            <person name="Murat C."/>
            <person name="Martin F."/>
            <person name="Albertini E."/>
            <person name="Donnini D."/>
            <person name="Bonito G."/>
        </authorList>
    </citation>
    <scope>NUCLEOTIDE SEQUENCE [LARGE SCALE GENOMIC DNA]</scope>
    <source>
        <strain evidence="2 3">Sb_GMNB300</strain>
    </source>
</reference>
<dbReference type="AlphaFoldDB" id="A0A5J5F9Z2"/>
<accession>A0A5J5F9Z2</accession>
<gene>
    <name evidence="2" type="ORF">FN846DRAFT_886350</name>
</gene>
<dbReference type="EMBL" id="VXIS01000011">
    <property type="protein sequence ID" value="KAA8913944.1"/>
    <property type="molecule type" value="Genomic_DNA"/>
</dbReference>
<protein>
    <submittedName>
        <fullName evidence="2">Uncharacterized protein</fullName>
    </submittedName>
</protein>
<comment type="caution">
    <text evidence="2">The sequence shown here is derived from an EMBL/GenBank/DDBJ whole genome shotgun (WGS) entry which is preliminary data.</text>
</comment>
<proteinExistence type="predicted"/>
<organism evidence="2 3">
    <name type="scientific">Sphaerosporella brunnea</name>
    <dbReference type="NCBI Taxonomy" id="1250544"/>
    <lineage>
        <taxon>Eukaryota</taxon>
        <taxon>Fungi</taxon>
        <taxon>Dikarya</taxon>
        <taxon>Ascomycota</taxon>
        <taxon>Pezizomycotina</taxon>
        <taxon>Pezizomycetes</taxon>
        <taxon>Pezizales</taxon>
        <taxon>Pyronemataceae</taxon>
        <taxon>Sphaerosporella</taxon>
    </lineage>
</organism>
<feature type="region of interest" description="Disordered" evidence="1">
    <location>
        <begin position="513"/>
        <end position="536"/>
    </location>
</feature>
<dbReference type="InParanoid" id="A0A5J5F9Z2"/>